<dbReference type="Proteomes" id="UP000063387">
    <property type="component" value="Chromosome"/>
</dbReference>
<dbReference type="STRING" id="507626.LOKO_02246"/>
<feature type="transmembrane region" description="Helical" evidence="1">
    <location>
        <begin position="51"/>
        <end position="74"/>
    </location>
</feature>
<keyword evidence="3" id="KW-1185">Reference proteome</keyword>
<reference evidence="2 3" key="1">
    <citation type="journal article" date="2016" name="Genome Announc.">
        <title>Draft Genome Sequence of 'Halomonas chromatireducens' Strain AGD 8-3, a Haloalkaliphilic Chromate- and Selenite-Reducing Gammaproteobacterium.</title>
        <authorList>
            <person name="Sharko F.S."/>
            <person name="Shapovalova A.A."/>
            <person name="Tsygankova S.V."/>
            <person name="Komova A.V."/>
            <person name="Boulygina E.S."/>
            <person name="Teslyuk A.B."/>
            <person name="Gotovtsev P.M."/>
            <person name="Namsaraev Z.B."/>
            <person name="Khijniak T.V."/>
            <person name="Nedoluzhko A.V."/>
            <person name="Vasilov R.G."/>
        </authorList>
    </citation>
    <scope>NUCLEOTIDE SEQUENCE [LARGE SCALE GENOMIC DNA]</scope>
    <source>
        <strain evidence="2 3">AGD 8-3</strain>
    </source>
</reference>
<dbReference type="PATRIC" id="fig|507626.3.peg.2234"/>
<reference evidence="2 3" key="2">
    <citation type="submission" date="2016-02" db="EMBL/GenBank/DDBJ databases">
        <authorList>
            <person name="Wen L."/>
            <person name="He K."/>
            <person name="Yang H."/>
        </authorList>
    </citation>
    <scope>NUCLEOTIDE SEQUENCE [LARGE SCALE GENOMIC DNA]</scope>
    <source>
        <strain evidence="2 3">AGD 8-3</strain>
    </source>
</reference>
<sequence>MRRLLSLTHPIHMVSGLTIWSIWFVGIYAGLSVACSVAPPEPARDMLTGINISVGVATLVTTALLLWLAWASVAAARKAELSRECYFAYVSAGVFLFTAGGTLFVGYPIVFLPPCL</sequence>
<keyword evidence="1" id="KW-0812">Transmembrane</keyword>
<protein>
    <submittedName>
        <fullName evidence="2">Uncharacterized protein</fullName>
    </submittedName>
</protein>
<keyword evidence="1" id="KW-1133">Transmembrane helix</keyword>
<feature type="transmembrane region" description="Helical" evidence="1">
    <location>
        <begin position="86"/>
        <end position="110"/>
    </location>
</feature>
<feature type="transmembrane region" description="Helical" evidence="1">
    <location>
        <begin position="12"/>
        <end position="31"/>
    </location>
</feature>
<evidence type="ECO:0000313" key="3">
    <source>
        <dbReference type="Proteomes" id="UP000063387"/>
    </source>
</evidence>
<proteinExistence type="predicted"/>
<dbReference type="RefSeq" id="WP_066448978.1">
    <property type="nucleotide sequence ID" value="NZ_CP014226.1"/>
</dbReference>
<evidence type="ECO:0000256" key="1">
    <source>
        <dbReference type="SAM" id="Phobius"/>
    </source>
</evidence>
<dbReference type="OrthoDB" id="8549814at2"/>
<evidence type="ECO:0000313" key="2">
    <source>
        <dbReference type="EMBL" id="AMD01306.1"/>
    </source>
</evidence>
<name>A0A0X8HES4_9GAMM</name>
<dbReference type="AlphaFoldDB" id="A0A0X8HES4"/>
<accession>A0A0X8HES4</accession>
<gene>
    <name evidence="2" type="ORF">LOKO_02246</name>
</gene>
<keyword evidence="1" id="KW-0472">Membrane</keyword>
<dbReference type="KEGG" id="hco:LOKO_02246"/>
<organism evidence="2 3">
    <name type="scientific">Halomonas chromatireducens</name>
    <dbReference type="NCBI Taxonomy" id="507626"/>
    <lineage>
        <taxon>Bacteria</taxon>
        <taxon>Pseudomonadati</taxon>
        <taxon>Pseudomonadota</taxon>
        <taxon>Gammaproteobacteria</taxon>
        <taxon>Oceanospirillales</taxon>
        <taxon>Halomonadaceae</taxon>
        <taxon>Halomonas</taxon>
    </lineage>
</organism>
<dbReference type="EMBL" id="CP014226">
    <property type="protein sequence ID" value="AMD01306.1"/>
    <property type="molecule type" value="Genomic_DNA"/>
</dbReference>
<dbReference type="PROSITE" id="PS51257">
    <property type="entry name" value="PROKAR_LIPOPROTEIN"/>
    <property type="match status" value="1"/>
</dbReference>